<evidence type="ECO:0000256" key="2">
    <source>
        <dbReference type="ARBA" id="ARBA00022741"/>
    </source>
</evidence>
<comment type="similarity">
    <text evidence="8">Belongs to the NrdR family.</text>
</comment>
<keyword evidence="8" id="KW-0479">Metal-binding</keyword>
<dbReference type="Proteomes" id="UP000430508">
    <property type="component" value="Chromosome"/>
</dbReference>
<keyword evidence="8" id="KW-0863">Zinc-finger</keyword>
<dbReference type="PROSITE" id="PS51161">
    <property type="entry name" value="ATP_CONE"/>
    <property type="match status" value="1"/>
</dbReference>
<comment type="function">
    <text evidence="8">Negatively regulates transcription of bacterial ribonucleotide reductase nrd genes and operons by binding to NrdR-boxes.</text>
</comment>
<feature type="domain" description="ATP-cone" evidence="9">
    <location>
        <begin position="79"/>
        <end position="169"/>
    </location>
</feature>
<keyword evidence="7 8" id="KW-0804">Transcription</keyword>
<evidence type="ECO:0000256" key="4">
    <source>
        <dbReference type="ARBA" id="ARBA00022840"/>
    </source>
</evidence>
<dbReference type="GO" id="GO:0045892">
    <property type="term" value="P:negative regulation of DNA-templated transcription"/>
    <property type="evidence" value="ECO:0007669"/>
    <property type="project" value="UniProtKB-UniRule"/>
</dbReference>
<accession>A0A857DKB8</accession>
<dbReference type="GO" id="GO:0003677">
    <property type="term" value="F:DNA binding"/>
    <property type="evidence" value="ECO:0007669"/>
    <property type="project" value="UniProtKB-KW"/>
</dbReference>
<evidence type="ECO:0000256" key="8">
    <source>
        <dbReference type="HAMAP-Rule" id="MF_00440"/>
    </source>
</evidence>
<keyword evidence="4 8" id="KW-0067">ATP-binding</keyword>
<evidence type="ECO:0000256" key="1">
    <source>
        <dbReference type="ARBA" id="ARBA00022491"/>
    </source>
</evidence>
<dbReference type="GO" id="GO:0008270">
    <property type="term" value="F:zinc ion binding"/>
    <property type="evidence" value="ECO:0007669"/>
    <property type="project" value="UniProtKB-UniRule"/>
</dbReference>
<keyword evidence="3 8" id="KW-0862">Zinc</keyword>
<dbReference type="NCBIfam" id="TIGR00244">
    <property type="entry name" value="transcriptional regulator NrdR"/>
    <property type="match status" value="1"/>
</dbReference>
<dbReference type="InterPro" id="IPR003796">
    <property type="entry name" value="RNR_NrdR-like"/>
</dbReference>
<evidence type="ECO:0000256" key="3">
    <source>
        <dbReference type="ARBA" id="ARBA00022833"/>
    </source>
</evidence>
<evidence type="ECO:0000259" key="9">
    <source>
        <dbReference type="PROSITE" id="PS51161"/>
    </source>
</evidence>
<dbReference type="PANTHER" id="PTHR30455:SF2">
    <property type="entry name" value="TRANSCRIPTIONAL REPRESSOR NRDR"/>
    <property type="match status" value="1"/>
</dbReference>
<evidence type="ECO:0000313" key="11">
    <source>
        <dbReference type="Proteomes" id="UP000430508"/>
    </source>
</evidence>
<keyword evidence="5 8" id="KW-0805">Transcription regulation</keyword>
<sequence>MHKNANKRRLLTIYSIDKIRNIQDIGRMRVLRCPFCQSDDTKVLDSRQIEEGTAIRRRRECDVCTKRFTTYERYEDFQLIVVKKDGRREPFSRHKLLSGLNKACEKRPVSTEQLETMVTDIEREMRDINDREVPSELIGEAVMKKLFAADEIAYIRFASVYRQFKDIQKFMEELNGLVKRRK</sequence>
<gene>
    <name evidence="8 10" type="primary">nrdR</name>
    <name evidence="10" type="ORF">GQ588_12435</name>
</gene>
<name>A0A857DKB8_9FIRM</name>
<keyword evidence="6 8" id="KW-0238">DNA-binding</keyword>
<comment type="cofactor">
    <cofactor evidence="8">
        <name>Zn(2+)</name>
        <dbReference type="ChEBI" id="CHEBI:29105"/>
    </cofactor>
    <text evidence="8">Binds 1 zinc ion.</text>
</comment>
<dbReference type="Pfam" id="PF22811">
    <property type="entry name" value="Zn_ribbon_NrdR"/>
    <property type="match status" value="1"/>
</dbReference>
<evidence type="ECO:0000256" key="7">
    <source>
        <dbReference type="ARBA" id="ARBA00023163"/>
    </source>
</evidence>
<protein>
    <recommendedName>
        <fullName evidence="8">Transcriptional repressor NrdR</fullName>
    </recommendedName>
</protein>
<reference evidence="10 11" key="1">
    <citation type="submission" date="2019-12" db="EMBL/GenBank/DDBJ databases">
        <title>Sequence classification of anaerobic respiratory reductive dehalogenases: First we see many, then we see few.</title>
        <authorList>
            <person name="Molenda O."/>
            <person name="Puentes Jacome L.A."/>
            <person name="Cao X."/>
            <person name="Nesbo C.L."/>
            <person name="Tang S."/>
            <person name="Morson N."/>
            <person name="Patron J."/>
            <person name="Lomheim L."/>
            <person name="Wishart D.S."/>
            <person name="Edwards E.A."/>
        </authorList>
    </citation>
    <scope>NUCLEOTIDE SEQUENCE [LARGE SCALE GENOMIC DNA]</scope>
    <source>
        <strain evidence="10 11">12DCA</strain>
    </source>
</reference>
<dbReference type="AlphaFoldDB" id="A0A857DKB8"/>
<feature type="zinc finger region" evidence="8">
    <location>
        <begin position="33"/>
        <end position="64"/>
    </location>
</feature>
<dbReference type="PANTHER" id="PTHR30455">
    <property type="entry name" value="TRANSCRIPTIONAL REPRESSOR NRDR"/>
    <property type="match status" value="1"/>
</dbReference>
<dbReference type="GO" id="GO:0005524">
    <property type="term" value="F:ATP binding"/>
    <property type="evidence" value="ECO:0007669"/>
    <property type="project" value="UniProtKB-UniRule"/>
</dbReference>
<evidence type="ECO:0000256" key="6">
    <source>
        <dbReference type="ARBA" id="ARBA00023125"/>
    </source>
</evidence>
<evidence type="ECO:0000313" key="10">
    <source>
        <dbReference type="EMBL" id="QHA01387.1"/>
    </source>
</evidence>
<dbReference type="EMBL" id="CP046996">
    <property type="protein sequence ID" value="QHA01387.1"/>
    <property type="molecule type" value="Genomic_DNA"/>
</dbReference>
<organism evidence="10 11">
    <name type="scientific">Dehalobacter restrictus</name>
    <dbReference type="NCBI Taxonomy" id="55583"/>
    <lineage>
        <taxon>Bacteria</taxon>
        <taxon>Bacillati</taxon>
        <taxon>Bacillota</taxon>
        <taxon>Clostridia</taxon>
        <taxon>Eubacteriales</taxon>
        <taxon>Desulfitobacteriaceae</taxon>
        <taxon>Dehalobacter</taxon>
    </lineage>
</organism>
<keyword evidence="2 8" id="KW-0547">Nucleotide-binding</keyword>
<keyword evidence="1 8" id="KW-0678">Repressor</keyword>
<dbReference type="HAMAP" id="MF_00440">
    <property type="entry name" value="NrdR"/>
    <property type="match status" value="1"/>
</dbReference>
<dbReference type="InterPro" id="IPR055173">
    <property type="entry name" value="NrdR-like_N"/>
</dbReference>
<evidence type="ECO:0000256" key="5">
    <source>
        <dbReference type="ARBA" id="ARBA00023015"/>
    </source>
</evidence>
<proteinExistence type="inferred from homology"/>
<dbReference type="Pfam" id="PF03477">
    <property type="entry name" value="ATP-cone"/>
    <property type="match status" value="1"/>
</dbReference>
<dbReference type="InterPro" id="IPR005144">
    <property type="entry name" value="ATP-cone_dom"/>
</dbReference>